<evidence type="ECO:0000313" key="10">
    <source>
        <dbReference type="EMBL" id="KAG7370817.1"/>
    </source>
</evidence>
<dbReference type="InterPro" id="IPR017441">
    <property type="entry name" value="Protein_kinase_ATP_BS"/>
</dbReference>
<dbReference type="GO" id="GO:0004674">
    <property type="term" value="F:protein serine/threonine kinase activity"/>
    <property type="evidence" value="ECO:0007669"/>
    <property type="project" value="UniProtKB-KW"/>
</dbReference>
<dbReference type="InterPro" id="IPR008271">
    <property type="entry name" value="Ser/Thr_kinase_AS"/>
</dbReference>
<feature type="compositionally biased region" description="Pro residues" evidence="8">
    <location>
        <begin position="574"/>
        <end position="589"/>
    </location>
</feature>
<dbReference type="Pfam" id="PF00069">
    <property type="entry name" value="Pkinase"/>
    <property type="match status" value="2"/>
</dbReference>
<evidence type="ECO:0000256" key="7">
    <source>
        <dbReference type="PROSITE-ProRule" id="PRU10141"/>
    </source>
</evidence>
<keyword evidence="11" id="KW-1185">Reference proteome</keyword>
<feature type="binding site" evidence="7">
    <location>
        <position position="750"/>
    </location>
    <ligand>
        <name>ATP</name>
        <dbReference type="ChEBI" id="CHEBI:30616"/>
    </ligand>
</feature>
<dbReference type="GO" id="GO:0019888">
    <property type="term" value="F:protein phosphatase regulator activity"/>
    <property type="evidence" value="ECO:0007669"/>
    <property type="project" value="InterPro"/>
</dbReference>
<dbReference type="InterPro" id="IPR000719">
    <property type="entry name" value="Prot_kinase_dom"/>
</dbReference>
<evidence type="ECO:0000256" key="6">
    <source>
        <dbReference type="ARBA" id="ARBA00022840"/>
    </source>
</evidence>
<dbReference type="AlphaFoldDB" id="A0A9K3LZ23"/>
<dbReference type="GO" id="GO:0000159">
    <property type="term" value="C:protein phosphatase type 2A complex"/>
    <property type="evidence" value="ECO:0007669"/>
    <property type="project" value="InterPro"/>
</dbReference>
<feature type="region of interest" description="Disordered" evidence="8">
    <location>
        <begin position="633"/>
        <end position="670"/>
    </location>
</feature>
<evidence type="ECO:0000256" key="3">
    <source>
        <dbReference type="ARBA" id="ARBA00022679"/>
    </source>
</evidence>
<name>A0A9K3LZ23_9STRA</name>
<dbReference type="OrthoDB" id="347657at2759"/>
<dbReference type="PANTHER" id="PTHR24356:SF163">
    <property type="entry name" value="3-PHOSPHOINOSITIDE-DEPENDENT PROTEIN KINASE 1-RELATED"/>
    <property type="match status" value="1"/>
</dbReference>
<proteinExistence type="predicted"/>
<evidence type="ECO:0000256" key="4">
    <source>
        <dbReference type="ARBA" id="ARBA00022741"/>
    </source>
</evidence>
<reference evidence="10" key="2">
    <citation type="submission" date="2021-04" db="EMBL/GenBank/DDBJ databases">
        <authorList>
            <person name="Podell S."/>
        </authorList>
    </citation>
    <scope>NUCLEOTIDE SEQUENCE</scope>
    <source>
        <strain evidence="10">Hildebrandi</strain>
    </source>
</reference>
<dbReference type="PROSITE" id="PS50011">
    <property type="entry name" value="PROTEIN_KINASE_DOM"/>
    <property type="match status" value="1"/>
</dbReference>
<reference evidence="10" key="1">
    <citation type="journal article" date="2021" name="Sci. Rep.">
        <title>Diploid genomic architecture of Nitzschia inconspicua, an elite biomass production diatom.</title>
        <authorList>
            <person name="Oliver A."/>
            <person name="Podell S."/>
            <person name="Pinowska A."/>
            <person name="Traller J.C."/>
            <person name="Smith S.R."/>
            <person name="McClure R."/>
            <person name="Beliaev A."/>
            <person name="Bohutskyi P."/>
            <person name="Hill E.A."/>
            <person name="Rabines A."/>
            <person name="Zheng H."/>
            <person name="Allen L.Z."/>
            <person name="Kuo A."/>
            <person name="Grigoriev I.V."/>
            <person name="Allen A.E."/>
            <person name="Hazlebeck D."/>
            <person name="Allen E.E."/>
        </authorList>
    </citation>
    <scope>NUCLEOTIDE SEQUENCE</scope>
    <source>
        <strain evidence="10">Hildebrandi</strain>
    </source>
</reference>
<dbReference type="SMART" id="SM00220">
    <property type="entry name" value="S_TKc"/>
    <property type="match status" value="1"/>
</dbReference>
<feature type="domain" description="Protein kinase" evidence="9">
    <location>
        <begin position="715"/>
        <end position="1036"/>
    </location>
</feature>
<gene>
    <name evidence="10" type="ORF">IV203_019387</name>
</gene>
<evidence type="ECO:0000256" key="1">
    <source>
        <dbReference type="ARBA" id="ARBA00012513"/>
    </source>
</evidence>
<dbReference type="PROSITE" id="PS00107">
    <property type="entry name" value="PROTEIN_KINASE_ATP"/>
    <property type="match status" value="1"/>
</dbReference>
<comment type="caution">
    <text evidence="10">The sequence shown here is derived from an EMBL/GenBank/DDBJ whole genome shotgun (WGS) entry which is preliminary data.</text>
</comment>
<dbReference type="EMBL" id="JAGRRH010000004">
    <property type="protein sequence ID" value="KAG7370817.1"/>
    <property type="molecule type" value="Genomic_DNA"/>
</dbReference>
<dbReference type="Pfam" id="PF01603">
    <property type="entry name" value="B56"/>
    <property type="match status" value="1"/>
</dbReference>
<keyword evidence="6 7" id="KW-0067">ATP-binding</keyword>
<keyword evidence="3" id="KW-0808">Transferase</keyword>
<dbReference type="EC" id="2.7.11.1" evidence="1"/>
<keyword evidence="4 7" id="KW-0547">Nucleotide-binding</keyword>
<keyword evidence="5 10" id="KW-0418">Kinase</keyword>
<evidence type="ECO:0000313" key="11">
    <source>
        <dbReference type="Proteomes" id="UP000693970"/>
    </source>
</evidence>
<dbReference type="PROSITE" id="PS00108">
    <property type="entry name" value="PROTEIN_KINASE_ST"/>
    <property type="match status" value="1"/>
</dbReference>
<evidence type="ECO:0000256" key="5">
    <source>
        <dbReference type="ARBA" id="ARBA00022777"/>
    </source>
</evidence>
<dbReference type="InterPro" id="IPR050236">
    <property type="entry name" value="Ser_Thr_kinase_AGC"/>
</dbReference>
<evidence type="ECO:0000256" key="2">
    <source>
        <dbReference type="ARBA" id="ARBA00022527"/>
    </source>
</evidence>
<dbReference type="Proteomes" id="UP000693970">
    <property type="component" value="Unassembled WGS sequence"/>
</dbReference>
<accession>A0A9K3LZ23</accession>
<protein>
    <recommendedName>
        <fullName evidence="1">non-specific serine/threonine protein kinase</fullName>
        <ecNumber evidence="1">2.7.11.1</ecNumber>
    </recommendedName>
</protein>
<dbReference type="InterPro" id="IPR002554">
    <property type="entry name" value="PP2A_B56"/>
</dbReference>
<evidence type="ECO:0000259" key="9">
    <source>
        <dbReference type="PROSITE" id="PS50011"/>
    </source>
</evidence>
<organism evidence="10 11">
    <name type="scientific">Nitzschia inconspicua</name>
    <dbReference type="NCBI Taxonomy" id="303405"/>
    <lineage>
        <taxon>Eukaryota</taxon>
        <taxon>Sar</taxon>
        <taxon>Stramenopiles</taxon>
        <taxon>Ochrophyta</taxon>
        <taxon>Bacillariophyta</taxon>
        <taxon>Bacillariophyceae</taxon>
        <taxon>Bacillariophycidae</taxon>
        <taxon>Bacillariales</taxon>
        <taxon>Bacillariaceae</taxon>
        <taxon>Nitzschia</taxon>
    </lineage>
</organism>
<sequence length="1138" mass="126313">MDDHVLDVLFRGGVKVLSDNVLSKEETAHETLSRHLSLLESWLGLPTATDWDEGNNFDMMEEAAPFDTDFYKAVERMLIDVWNPEEASQKYLDMMDFHRQQEQDPQQMSLYSSVLSIRVTRLLRYWLDLNVMGREKMDMASDENGSASNHGSLTFHLLKLASVEELPTDGPTSTRQQRHHQYPLIQALYQHVEQLPYLQSKIYLYTQALMRGGPRDANRAGLGLFNPQARLEHMQMSQRVTEKLDQEFQAHIRDLEFIVGQWYSEGSVDIRRQCRAHLGSVWSQFVARSCGVGVGGGGTVGAGMKVENTSSSGIDMTLRVLHRILLGTSEELLKSHEHLLFHHLIPLHRPNSMVLWRDQTSLLDLYHEPLVQCIAVLLQKKPEWTGKAIAGLLEPDVWSKVGNTPKIVLLLHEIDTYIGCLPDPIQGNELGETFPVLLRTLGSCMASENSRLAQRALPFVKNQKFVSLLKGNFNTSLNILLPFLLRKELSWNPTVQKMTYNVLATLQSIDNDRFVEVGDAFLADSSHQTLPSPHQNPPLPTDGQEKKRAVQGRSPGGLMLPKDYTVKSAMGGWRPPPSRASLSKPPPTNRPRQSGDANPPLSVTGVAPWAMIGSGARSGGSAKNPPIGVTGVAPWAMTNTSNLPTDRGSGNGALSGVTEEEEESSHGQIPLAPCGVIAYMEKIKPPEENKGASSWSQKQMAETPTLLPTLKFHDLVFGHDLGSGSFGSVRYARLIDRATTRSNWPEYAVKIISTEKIKEMGYEAPVQRELAVLRMLSHPCISRLVSSFRFHDGVYLILEYAGGGDLHTLLRKNGSLDHNSTRFVIGEVTSALFSIHDLGLVYADLKPENIVISETGHIKLTDFGGSRPVTEEARKMVRESARNALQALRDGDWKIKQERKRVFDMDDEGDNKSESLFEEYDLNEDLRIEGTTNYLPPEVVLGAFPGPAADSWALGCVMYQCLTGRPPIIEEDDARTKSRIISFDASESQVDENGILFADTHASNIEFPARALILSLLSRLWNQRPTMTQVAEHGFFQDAGIDVFSLYKKPAHPLDVGDVAPPSADVRWSRRQLSSIWAPQPQSYNISLDFEVSVARTVNGSSSGPIAEGAEGPLFFSKSNLLPSVQSMSLPPSGRKVA</sequence>
<dbReference type="GO" id="GO:0035556">
    <property type="term" value="P:intracellular signal transduction"/>
    <property type="evidence" value="ECO:0007669"/>
    <property type="project" value="TreeGrafter"/>
</dbReference>
<evidence type="ECO:0000256" key="8">
    <source>
        <dbReference type="SAM" id="MobiDB-lite"/>
    </source>
</evidence>
<keyword evidence="2" id="KW-0723">Serine/threonine-protein kinase</keyword>
<feature type="region of interest" description="Disordered" evidence="8">
    <location>
        <begin position="525"/>
        <end position="605"/>
    </location>
</feature>
<dbReference type="GO" id="GO:0005524">
    <property type="term" value="F:ATP binding"/>
    <property type="evidence" value="ECO:0007669"/>
    <property type="project" value="UniProtKB-UniRule"/>
</dbReference>
<dbReference type="PANTHER" id="PTHR24356">
    <property type="entry name" value="SERINE/THREONINE-PROTEIN KINASE"/>
    <property type="match status" value="1"/>
</dbReference>